<feature type="region of interest" description="Disordered" evidence="1">
    <location>
        <begin position="1"/>
        <end position="46"/>
    </location>
</feature>
<evidence type="ECO:0000256" key="1">
    <source>
        <dbReference type="SAM" id="MobiDB-lite"/>
    </source>
</evidence>
<accession>A0ABP1GEL9</accession>
<protein>
    <submittedName>
        <fullName evidence="2">G13120 protein</fullName>
    </submittedName>
</protein>
<dbReference type="EMBL" id="CAXHTA020000021">
    <property type="protein sequence ID" value="CAL5229740.1"/>
    <property type="molecule type" value="Genomic_DNA"/>
</dbReference>
<reference evidence="2 3" key="1">
    <citation type="submission" date="2024-06" db="EMBL/GenBank/DDBJ databases">
        <authorList>
            <person name="Kraege A."/>
            <person name="Thomma B."/>
        </authorList>
    </citation>
    <scope>NUCLEOTIDE SEQUENCE [LARGE SCALE GENOMIC DNA]</scope>
</reference>
<sequence>MATELTNAEGDVLDESPKDSFSSSSNGVSSIANTATSNPGESSTNTAIADPRVVDFSGRHFKFTGEAGNFYNVIQDEDHQVSMRLKIGVLSDHIGTYIDGIGFAYQGHKIVIELLGDNTLTVSLDGQLLTMVGYETIQEHNLPLAKGSLRLTWELYRPNYGNTISIQTDLVRFVVFCTEEGSPAKSGFTQPAFLNFDAELLYPPAHHMHGVVGEGYTRVLTGGAHALPNDGTFYGNPADYRLRHYFPEDILAAPKEPQPGMGAYRRLLAPVQAQLALAAERVASRTAHMSLRRSVPAVTHASLNAV</sequence>
<proteinExistence type="predicted"/>
<keyword evidence="3" id="KW-1185">Reference proteome</keyword>
<gene>
    <name evidence="2" type="primary">g13120</name>
    <name evidence="2" type="ORF">VP750_LOCUS11646</name>
</gene>
<dbReference type="Proteomes" id="UP001497392">
    <property type="component" value="Unassembled WGS sequence"/>
</dbReference>
<feature type="compositionally biased region" description="Polar residues" evidence="1">
    <location>
        <begin position="31"/>
        <end position="46"/>
    </location>
</feature>
<feature type="compositionally biased region" description="Low complexity" evidence="1">
    <location>
        <begin position="20"/>
        <end position="30"/>
    </location>
</feature>
<evidence type="ECO:0000313" key="3">
    <source>
        <dbReference type="Proteomes" id="UP001497392"/>
    </source>
</evidence>
<evidence type="ECO:0000313" key="2">
    <source>
        <dbReference type="EMBL" id="CAL5229740.1"/>
    </source>
</evidence>
<name>A0ABP1GEL9_9CHLO</name>
<comment type="caution">
    <text evidence="2">The sequence shown here is derived from an EMBL/GenBank/DDBJ whole genome shotgun (WGS) entry which is preliminary data.</text>
</comment>
<organism evidence="2 3">
    <name type="scientific">Coccomyxa viridis</name>
    <dbReference type="NCBI Taxonomy" id="1274662"/>
    <lineage>
        <taxon>Eukaryota</taxon>
        <taxon>Viridiplantae</taxon>
        <taxon>Chlorophyta</taxon>
        <taxon>core chlorophytes</taxon>
        <taxon>Trebouxiophyceae</taxon>
        <taxon>Trebouxiophyceae incertae sedis</taxon>
        <taxon>Coccomyxaceae</taxon>
        <taxon>Coccomyxa</taxon>
    </lineage>
</organism>